<accession>A0A8J3VSA7</accession>
<feature type="region of interest" description="Disordered" evidence="1">
    <location>
        <begin position="10"/>
        <end position="50"/>
    </location>
</feature>
<name>A0A8J3VSA7_9ACTN</name>
<reference evidence="2" key="1">
    <citation type="submission" date="2021-01" db="EMBL/GenBank/DDBJ databases">
        <title>Whole genome shotgun sequence of Rugosimonospora africana NBRC 104875.</title>
        <authorList>
            <person name="Komaki H."/>
            <person name="Tamura T."/>
        </authorList>
    </citation>
    <scope>NUCLEOTIDE SEQUENCE</scope>
    <source>
        <strain evidence="2">NBRC 104875</strain>
    </source>
</reference>
<proteinExistence type="predicted"/>
<keyword evidence="3" id="KW-1185">Reference proteome</keyword>
<dbReference type="EMBL" id="BONZ01000049">
    <property type="protein sequence ID" value="GIH17067.1"/>
    <property type="molecule type" value="Genomic_DNA"/>
</dbReference>
<comment type="caution">
    <text evidence="2">The sequence shown here is derived from an EMBL/GenBank/DDBJ whole genome shotgun (WGS) entry which is preliminary data.</text>
</comment>
<feature type="compositionally biased region" description="Low complexity" evidence="1">
    <location>
        <begin position="24"/>
        <end position="37"/>
    </location>
</feature>
<organism evidence="2 3">
    <name type="scientific">Rugosimonospora africana</name>
    <dbReference type="NCBI Taxonomy" id="556532"/>
    <lineage>
        <taxon>Bacteria</taxon>
        <taxon>Bacillati</taxon>
        <taxon>Actinomycetota</taxon>
        <taxon>Actinomycetes</taxon>
        <taxon>Micromonosporales</taxon>
        <taxon>Micromonosporaceae</taxon>
        <taxon>Rugosimonospora</taxon>
    </lineage>
</organism>
<evidence type="ECO:0000313" key="3">
    <source>
        <dbReference type="Proteomes" id="UP000642748"/>
    </source>
</evidence>
<gene>
    <name evidence="2" type="ORF">Raf01_52390</name>
</gene>
<protein>
    <submittedName>
        <fullName evidence="2">Uncharacterized protein</fullName>
    </submittedName>
</protein>
<sequence>MLVAALAVAGCSSDKPAATPPPAAVAAVSPSPAVASPTPSPSPTGEPRTYEAAKAAVVQLEAAAARADGGALWDLLTATGQAAITRADYIKVTNACPGLAKSEKYTAIALNDAGNIATVTVTVSEDYGGGTATYSMIYEAGRWKHQPSDSALSWMSLGGDKAVLTLKNEGYC</sequence>
<evidence type="ECO:0000313" key="2">
    <source>
        <dbReference type="EMBL" id="GIH17067.1"/>
    </source>
</evidence>
<dbReference type="AlphaFoldDB" id="A0A8J3VSA7"/>
<dbReference type="Proteomes" id="UP000642748">
    <property type="component" value="Unassembled WGS sequence"/>
</dbReference>
<evidence type="ECO:0000256" key="1">
    <source>
        <dbReference type="SAM" id="MobiDB-lite"/>
    </source>
</evidence>